<accession>A0A1V6MH88</accession>
<feature type="domain" description="N-acetyltransferase" evidence="1">
    <location>
        <begin position="81"/>
        <end position="141"/>
    </location>
</feature>
<dbReference type="SUPFAM" id="SSF55729">
    <property type="entry name" value="Acyl-CoA N-acyltransferases (Nat)"/>
    <property type="match status" value="1"/>
</dbReference>
<protein>
    <recommendedName>
        <fullName evidence="1">N-acetyltransferase domain-containing protein</fullName>
    </recommendedName>
</protein>
<dbReference type="GO" id="GO:0016747">
    <property type="term" value="F:acyltransferase activity, transferring groups other than amino-acyl groups"/>
    <property type="evidence" value="ECO:0007669"/>
    <property type="project" value="InterPro"/>
</dbReference>
<dbReference type="Proteomes" id="UP000184286">
    <property type="component" value="Unassembled WGS sequence"/>
</dbReference>
<reference evidence="3" key="1">
    <citation type="submission" date="2016-11" db="EMBL/GenBank/DDBJ databases">
        <authorList>
            <person name="Schniete J.K."/>
            <person name="Salih T."/>
            <person name="Algora Gallardo L."/>
            <person name="Martinez Fernandez S."/>
            <person name="Herron P.R."/>
        </authorList>
    </citation>
    <scope>NUCLEOTIDE SEQUENCE [LARGE SCALE GENOMIC DNA]</scope>
    <source>
        <strain evidence="3">DSM 41896</strain>
    </source>
</reference>
<name>A0A1V6MH88_9ACTN</name>
<dbReference type="STRING" id="114686.BM536_038605"/>
<proteinExistence type="predicted"/>
<gene>
    <name evidence="2" type="ORF">BM536_038605</name>
</gene>
<dbReference type="EMBL" id="MPOH02000065">
    <property type="protein sequence ID" value="OQD51697.1"/>
    <property type="molecule type" value="Genomic_DNA"/>
</dbReference>
<dbReference type="Gene3D" id="3.40.630.30">
    <property type="match status" value="1"/>
</dbReference>
<sequence length="168" mass="17434">MIAELASMALAAGEGDYDVSQFAAAACTGSGRIRVPHGAGRVLVGGLSGSVEPAGLLYLLPPVRLITAHHDHGPAAQARLAADLREIELVVVAAHARRAGVGSALLDAAYALAADDHARVLLARIAAHDFPVLRWWRHRGYTLARPGHCSTPSRAATATTATAWPCAP</sequence>
<dbReference type="InterPro" id="IPR016181">
    <property type="entry name" value="Acyl_CoA_acyltransferase"/>
</dbReference>
<evidence type="ECO:0000313" key="2">
    <source>
        <dbReference type="EMBL" id="OQD51697.1"/>
    </source>
</evidence>
<dbReference type="InterPro" id="IPR000182">
    <property type="entry name" value="GNAT_dom"/>
</dbReference>
<reference evidence="2 3" key="2">
    <citation type="submission" date="2017-02" db="EMBL/GenBank/DDBJ databases">
        <title>Draft genome sequence of Streptomyces phaeoluteigriseus type strain DSM41896.</title>
        <authorList>
            <person name="Salih T.S."/>
            <person name="Algora Gallardo L."/>
            <person name="Melo Santos T."/>
            <person name="Filgueira Martinez S."/>
            <person name="Herron P.R."/>
        </authorList>
    </citation>
    <scope>NUCLEOTIDE SEQUENCE [LARGE SCALE GENOMIC DNA]</scope>
    <source>
        <strain evidence="2 3">DSM 41896</strain>
    </source>
</reference>
<organism evidence="2 3">
    <name type="scientific">Streptomyces phaeoluteigriseus</name>
    <dbReference type="NCBI Taxonomy" id="114686"/>
    <lineage>
        <taxon>Bacteria</taxon>
        <taxon>Bacillati</taxon>
        <taxon>Actinomycetota</taxon>
        <taxon>Actinomycetes</taxon>
        <taxon>Kitasatosporales</taxon>
        <taxon>Streptomycetaceae</taxon>
        <taxon>Streptomyces</taxon>
        <taxon>Streptomyces aurantiacus group</taxon>
    </lineage>
</organism>
<evidence type="ECO:0000313" key="3">
    <source>
        <dbReference type="Proteomes" id="UP000184286"/>
    </source>
</evidence>
<comment type="caution">
    <text evidence="2">The sequence shown here is derived from an EMBL/GenBank/DDBJ whole genome shotgun (WGS) entry which is preliminary data.</text>
</comment>
<dbReference type="AlphaFoldDB" id="A0A1V6MH88"/>
<dbReference type="Pfam" id="PF00583">
    <property type="entry name" value="Acetyltransf_1"/>
    <property type="match status" value="1"/>
</dbReference>
<evidence type="ECO:0000259" key="1">
    <source>
        <dbReference type="Pfam" id="PF00583"/>
    </source>
</evidence>